<protein>
    <submittedName>
        <fullName evidence="9">FUSC family protein</fullName>
    </submittedName>
</protein>
<feature type="transmembrane region" description="Helical" evidence="7">
    <location>
        <begin position="459"/>
        <end position="477"/>
    </location>
</feature>
<keyword evidence="4 7" id="KW-1133">Transmembrane helix</keyword>
<evidence type="ECO:0000256" key="6">
    <source>
        <dbReference type="ARBA" id="ARBA00043993"/>
    </source>
</evidence>
<comment type="caution">
    <text evidence="9">The sequence shown here is derived from an EMBL/GenBank/DDBJ whole genome shotgun (WGS) entry which is preliminary data.</text>
</comment>
<sequence>MWSEWWNRFLASDPALRRLRTATRAAVAVAVTLAVMVPVLSWWGQSPMLAIVGAVVAINSAVGVNDPDRRQQRITNLLLPLPTTFSLVLATFTAPWPVLHILLFLAVIFTATYIRRFGPRYFPMGMVAFMGYFFAMFLKPQPAQLPALVAAAVVGALATFTMRFLVLRDDPEGVLERGRRTLRAQVHGLLHAVRGLAEHPDSPQRRRALHHHSVRLNETALMLENTVQQLDTIDETGRELLRQRILDVELAAENLLTPLMRLVDHPSGGDTVPHAVSALLAVLRTDPAELREATRDIAENIEQHGSVEVAMAVRRLGACLAELATATGELGEHRGDLVEQELTDERTGETEQDTETGLRRLEVRMAVQVTCAAAAAIVLGQLVNPNRWYWAVITAFVVFISTNSRGELLVRAWQRTAGTMLGVVAGILVATQVTGNAVAEIGTILLCVFLGFYFAGYSYAVMTFFITTLLGALYGMLGTFNVSVLETRLWETAVGAASGVLAAAFVLPTRTRHLVRSNTEEFLLALRDFLRGTGTEISAHGAVTAPQESMRTLDDRLQQLHRSARPLMQYRLRSRRSQVQRSVTVISGCAYYVRNLAVALPATVDMVDADTRERIAELLWALADAVESMTGEAQVDFASAMSAARRTADALHDIAESLSSGPSSLHRAIRWLDRVTQVIEDLARERGIVPTDRQAASRS</sequence>
<evidence type="ECO:0000256" key="4">
    <source>
        <dbReference type="ARBA" id="ARBA00022989"/>
    </source>
</evidence>
<name>A0ABW3FSN1_9PSEU</name>
<gene>
    <name evidence="9" type="ORF">ACFQ16_10990</name>
</gene>
<dbReference type="Proteomes" id="UP001597018">
    <property type="component" value="Unassembled WGS sequence"/>
</dbReference>
<proteinExistence type="inferred from homology"/>
<dbReference type="InterPro" id="IPR049453">
    <property type="entry name" value="Memb_transporter_dom"/>
</dbReference>
<keyword evidence="2" id="KW-1003">Cell membrane</keyword>
<evidence type="ECO:0000313" key="10">
    <source>
        <dbReference type="Proteomes" id="UP001597018"/>
    </source>
</evidence>
<feature type="transmembrane region" description="Helical" evidence="7">
    <location>
        <begin position="144"/>
        <end position="167"/>
    </location>
</feature>
<feature type="transmembrane region" description="Helical" evidence="7">
    <location>
        <begin position="388"/>
        <end position="408"/>
    </location>
</feature>
<evidence type="ECO:0000256" key="2">
    <source>
        <dbReference type="ARBA" id="ARBA00022475"/>
    </source>
</evidence>
<evidence type="ECO:0000256" key="3">
    <source>
        <dbReference type="ARBA" id="ARBA00022692"/>
    </source>
</evidence>
<feature type="transmembrane region" description="Helical" evidence="7">
    <location>
        <begin position="121"/>
        <end position="138"/>
    </location>
</feature>
<accession>A0ABW3FSN1</accession>
<feature type="transmembrane region" description="Helical" evidence="7">
    <location>
        <begin position="21"/>
        <end position="40"/>
    </location>
</feature>
<feature type="transmembrane region" description="Helical" evidence="7">
    <location>
        <begin position="365"/>
        <end position="382"/>
    </location>
</feature>
<dbReference type="Pfam" id="PF13515">
    <property type="entry name" value="FUSC_2"/>
    <property type="match status" value="1"/>
</dbReference>
<evidence type="ECO:0000259" key="8">
    <source>
        <dbReference type="Pfam" id="PF13515"/>
    </source>
</evidence>
<feature type="transmembrane region" description="Helical" evidence="7">
    <location>
        <begin position="489"/>
        <end position="507"/>
    </location>
</feature>
<feature type="transmembrane region" description="Helical" evidence="7">
    <location>
        <begin position="98"/>
        <end position="114"/>
    </location>
</feature>
<reference evidence="10" key="1">
    <citation type="journal article" date="2019" name="Int. J. Syst. Evol. Microbiol.">
        <title>The Global Catalogue of Microorganisms (GCM) 10K type strain sequencing project: providing services to taxonomists for standard genome sequencing and annotation.</title>
        <authorList>
            <consortium name="The Broad Institute Genomics Platform"/>
            <consortium name="The Broad Institute Genome Sequencing Center for Infectious Disease"/>
            <person name="Wu L."/>
            <person name="Ma J."/>
        </authorList>
    </citation>
    <scope>NUCLEOTIDE SEQUENCE [LARGE SCALE GENOMIC DNA]</scope>
    <source>
        <strain evidence="10">CCUG 56401</strain>
    </source>
</reference>
<feature type="domain" description="Integral membrane bound transporter" evidence="8">
    <location>
        <begin position="376"/>
        <end position="501"/>
    </location>
</feature>
<keyword evidence="5 7" id="KW-0472">Membrane</keyword>
<keyword evidence="3 7" id="KW-0812">Transmembrane</keyword>
<dbReference type="PANTHER" id="PTHR30509">
    <property type="entry name" value="P-HYDROXYBENZOIC ACID EFFLUX PUMP SUBUNIT-RELATED"/>
    <property type="match status" value="1"/>
</dbReference>
<comment type="similarity">
    <text evidence="6">Belongs to the YccS/YhfK family.</text>
</comment>
<evidence type="ECO:0000256" key="5">
    <source>
        <dbReference type="ARBA" id="ARBA00023136"/>
    </source>
</evidence>
<comment type="subcellular location">
    <subcellularLocation>
        <location evidence="1">Cell membrane</location>
        <topology evidence="1">Multi-pass membrane protein</topology>
    </subcellularLocation>
</comment>
<keyword evidence="10" id="KW-1185">Reference proteome</keyword>
<dbReference type="RefSeq" id="WP_263247869.1">
    <property type="nucleotide sequence ID" value="NZ_BAABLT010000017.1"/>
</dbReference>
<evidence type="ECO:0000256" key="7">
    <source>
        <dbReference type="SAM" id="Phobius"/>
    </source>
</evidence>
<dbReference type="EMBL" id="JBHTIW010000006">
    <property type="protein sequence ID" value="MFD0920265.1"/>
    <property type="molecule type" value="Genomic_DNA"/>
</dbReference>
<feature type="transmembrane region" description="Helical" evidence="7">
    <location>
        <begin position="420"/>
        <end position="453"/>
    </location>
</feature>
<dbReference type="PANTHER" id="PTHR30509:SF9">
    <property type="entry name" value="MULTIDRUG RESISTANCE PROTEIN MDTO"/>
    <property type="match status" value="1"/>
</dbReference>
<organism evidence="9 10">
    <name type="scientific">Saccharopolyspora rosea</name>
    <dbReference type="NCBI Taxonomy" id="524884"/>
    <lineage>
        <taxon>Bacteria</taxon>
        <taxon>Bacillati</taxon>
        <taxon>Actinomycetota</taxon>
        <taxon>Actinomycetes</taxon>
        <taxon>Pseudonocardiales</taxon>
        <taxon>Pseudonocardiaceae</taxon>
        <taxon>Saccharopolyspora</taxon>
    </lineage>
</organism>
<evidence type="ECO:0000256" key="1">
    <source>
        <dbReference type="ARBA" id="ARBA00004651"/>
    </source>
</evidence>
<evidence type="ECO:0000313" key="9">
    <source>
        <dbReference type="EMBL" id="MFD0920265.1"/>
    </source>
</evidence>